<sequence length="64" mass="7021">MNVLLDDALRLSINLAERSICPLVMRMKASYFSTSTDCALSSVITYSIIQAAKANGLDAFEYLT</sequence>
<dbReference type="Proteomes" id="UP000321547">
    <property type="component" value="Unassembled WGS sequence"/>
</dbReference>
<gene>
    <name evidence="1" type="ORF">HHA03_24430</name>
</gene>
<dbReference type="RefSeq" id="WP_143423388.1">
    <property type="nucleotide sequence ID" value="NZ_BJWI01000079.1"/>
</dbReference>
<reference evidence="1 2" key="1">
    <citation type="submission" date="2019-07" db="EMBL/GenBank/DDBJ databases">
        <title>Whole genome shotgun sequence of Halolactibacillus halophilus NBRC 100868.</title>
        <authorList>
            <person name="Hosoyama A."/>
            <person name="Uohara A."/>
            <person name="Ohji S."/>
            <person name="Ichikawa N."/>
        </authorList>
    </citation>
    <scope>NUCLEOTIDE SEQUENCE [LARGE SCALE GENOMIC DNA]</scope>
    <source>
        <strain evidence="1 2">NBRC 100868</strain>
    </source>
</reference>
<accession>A0ABQ0VP40</accession>
<keyword evidence="2" id="KW-1185">Reference proteome</keyword>
<proteinExistence type="predicted"/>
<evidence type="ECO:0000313" key="1">
    <source>
        <dbReference type="EMBL" id="GEM02911.1"/>
    </source>
</evidence>
<organism evidence="1 2">
    <name type="scientific">Halolactibacillus halophilus</name>
    <dbReference type="NCBI Taxonomy" id="306540"/>
    <lineage>
        <taxon>Bacteria</taxon>
        <taxon>Bacillati</taxon>
        <taxon>Bacillota</taxon>
        <taxon>Bacilli</taxon>
        <taxon>Bacillales</taxon>
        <taxon>Bacillaceae</taxon>
        <taxon>Halolactibacillus</taxon>
    </lineage>
</organism>
<comment type="caution">
    <text evidence="1">The sequence shown here is derived from an EMBL/GenBank/DDBJ whole genome shotgun (WGS) entry which is preliminary data.</text>
</comment>
<dbReference type="EMBL" id="BJWI01000079">
    <property type="protein sequence ID" value="GEM02911.1"/>
    <property type="molecule type" value="Genomic_DNA"/>
</dbReference>
<name>A0ABQ0VP40_9BACI</name>
<evidence type="ECO:0000313" key="2">
    <source>
        <dbReference type="Proteomes" id="UP000321547"/>
    </source>
</evidence>
<protein>
    <submittedName>
        <fullName evidence="1">Uncharacterized protein</fullName>
    </submittedName>
</protein>